<dbReference type="Proteomes" id="UP000612893">
    <property type="component" value="Unassembled WGS sequence"/>
</dbReference>
<dbReference type="PANTHER" id="PTHR30349:SF64">
    <property type="entry name" value="PROPHAGE INTEGRASE INTD-RELATED"/>
    <property type="match status" value="1"/>
</dbReference>
<dbReference type="InterPro" id="IPR050090">
    <property type="entry name" value="Tyrosine_recombinase_XerCD"/>
</dbReference>
<dbReference type="EMBL" id="JAEKNR010000103">
    <property type="protein sequence ID" value="MBJ7598298.1"/>
    <property type="molecule type" value="Genomic_DNA"/>
</dbReference>
<dbReference type="InterPro" id="IPR011010">
    <property type="entry name" value="DNA_brk_join_enz"/>
</dbReference>
<protein>
    <submittedName>
        <fullName evidence="3">Tyrosine-type recombinase/integrase</fullName>
    </submittedName>
</protein>
<dbReference type="Gene3D" id="1.10.443.10">
    <property type="entry name" value="Intergrase catalytic core"/>
    <property type="match status" value="1"/>
</dbReference>
<evidence type="ECO:0000313" key="4">
    <source>
        <dbReference type="Proteomes" id="UP000612893"/>
    </source>
</evidence>
<dbReference type="CDD" id="cd01189">
    <property type="entry name" value="INT_ICEBs1_C_like"/>
    <property type="match status" value="1"/>
</dbReference>
<dbReference type="InterPro" id="IPR002104">
    <property type="entry name" value="Integrase_catalytic"/>
</dbReference>
<dbReference type="GO" id="GO:0006310">
    <property type="term" value="P:DNA recombination"/>
    <property type="evidence" value="ECO:0007669"/>
    <property type="project" value="UniProtKB-KW"/>
</dbReference>
<evidence type="ECO:0000259" key="2">
    <source>
        <dbReference type="PROSITE" id="PS51898"/>
    </source>
</evidence>
<dbReference type="InterPro" id="IPR013762">
    <property type="entry name" value="Integrase-like_cat_sf"/>
</dbReference>
<dbReference type="GO" id="GO:0003677">
    <property type="term" value="F:DNA binding"/>
    <property type="evidence" value="ECO:0007669"/>
    <property type="project" value="InterPro"/>
</dbReference>
<evidence type="ECO:0000313" key="3">
    <source>
        <dbReference type="EMBL" id="MBJ7598298.1"/>
    </source>
</evidence>
<evidence type="ECO:0000256" key="1">
    <source>
        <dbReference type="ARBA" id="ARBA00023172"/>
    </source>
</evidence>
<gene>
    <name evidence="3" type="ORF">JF922_09460</name>
</gene>
<reference evidence="3" key="1">
    <citation type="submission" date="2020-10" db="EMBL/GenBank/DDBJ databases">
        <title>Ca. Dormibacterota MAGs.</title>
        <authorList>
            <person name="Montgomery K."/>
        </authorList>
    </citation>
    <scope>NUCLEOTIDE SEQUENCE [LARGE SCALE GENOMIC DNA]</scope>
    <source>
        <strain evidence="3">SC8812_S17_10</strain>
    </source>
</reference>
<dbReference type="GO" id="GO:0015074">
    <property type="term" value="P:DNA integration"/>
    <property type="evidence" value="ECO:0007669"/>
    <property type="project" value="InterPro"/>
</dbReference>
<dbReference type="AlphaFoldDB" id="A0A934K9P9"/>
<name>A0A934K9P9_9BACT</name>
<dbReference type="PROSITE" id="PS51898">
    <property type="entry name" value="TYR_RECOMBINASE"/>
    <property type="match status" value="1"/>
</dbReference>
<sequence length="241" mass="27357">MLILLTCLSRRLKSCCPRRPANWSRALAERSSRFRLVGLYCGLRPTEYLALRWRDVDLERGELRIVQNVHRVRNDRVTEHMGRKVAGFRFGPTKTHRSRRPVAVPAELVACLAAWKPVQAARRLRVGPAWADLDLVFTDGAGRPHAIQRVERAFEEALRKAGIQKVRLYDLRHTMATLMLYQGEQLKLVAARLGHANETMVLRKYGHLLPGMDREAAERLGRLLGSHGTRMAHEAASDGTT</sequence>
<keyword evidence="1" id="KW-0233">DNA recombination</keyword>
<dbReference type="Pfam" id="PF00589">
    <property type="entry name" value="Phage_integrase"/>
    <property type="match status" value="1"/>
</dbReference>
<dbReference type="PANTHER" id="PTHR30349">
    <property type="entry name" value="PHAGE INTEGRASE-RELATED"/>
    <property type="match status" value="1"/>
</dbReference>
<dbReference type="SUPFAM" id="SSF56349">
    <property type="entry name" value="DNA breaking-rejoining enzymes"/>
    <property type="match status" value="1"/>
</dbReference>
<keyword evidence="4" id="KW-1185">Reference proteome</keyword>
<accession>A0A934K9P9</accession>
<comment type="caution">
    <text evidence="3">The sequence shown here is derived from an EMBL/GenBank/DDBJ whole genome shotgun (WGS) entry which is preliminary data.</text>
</comment>
<dbReference type="RefSeq" id="WP_338201187.1">
    <property type="nucleotide sequence ID" value="NZ_JAEKNR010000103.1"/>
</dbReference>
<feature type="domain" description="Tyr recombinase" evidence="2">
    <location>
        <begin position="1"/>
        <end position="218"/>
    </location>
</feature>
<proteinExistence type="predicted"/>
<organism evidence="3 4">
    <name type="scientific">Candidatus Nephthysia bennettiae</name>
    <dbReference type="NCBI Taxonomy" id="3127016"/>
    <lineage>
        <taxon>Bacteria</taxon>
        <taxon>Bacillati</taxon>
        <taxon>Candidatus Dormiibacterota</taxon>
        <taxon>Candidatus Dormibacteria</taxon>
        <taxon>Candidatus Dormibacterales</taxon>
        <taxon>Candidatus Dormibacteraceae</taxon>
        <taxon>Candidatus Nephthysia</taxon>
    </lineage>
</organism>